<dbReference type="EMBL" id="SNRW01016466">
    <property type="protein sequence ID" value="KAA6369339.1"/>
    <property type="molecule type" value="Genomic_DNA"/>
</dbReference>
<organism evidence="1 2">
    <name type="scientific">Streblomastix strix</name>
    <dbReference type="NCBI Taxonomy" id="222440"/>
    <lineage>
        <taxon>Eukaryota</taxon>
        <taxon>Metamonada</taxon>
        <taxon>Preaxostyla</taxon>
        <taxon>Oxymonadida</taxon>
        <taxon>Streblomastigidae</taxon>
        <taxon>Streblomastix</taxon>
    </lineage>
</organism>
<accession>A0A5J4UFE2</accession>
<evidence type="ECO:0000313" key="2">
    <source>
        <dbReference type="Proteomes" id="UP000324800"/>
    </source>
</evidence>
<protein>
    <submittedName>
        <fullName evidence="1">Uncharacterized protein</fullName>
    </submittedName>
</protein>
<proteinExistence type="predicted"/>
<name>A0A5J4UFE2_9EUKA</name>
<gene>
    <name evidence="1" type="ORF">EZS28_035134</name>
</gene>
<comment type="caution">
    <text evidence="1">The sequence shown here is derived from an EMBL/GenBank/DDBJ whole genome shotgun (WGS) entry which is preliminary data.</text>
</comment>
<sequence>MGSRPLSPSLRPPFKAKKKFNVQKIVENSVHVENYPYQRLIRVAKASCLISPNYQCWCLISLRQTRWFRRLSPQLTSSPYTYLQRQNPYLAYA</sequence>
<reference evidence="1 2" key="1">
    <citation type="submission" date="2019-03" db="EMBL/GenBank/DDBJ databases">
        <title>Single cell metagenomics reveals metabolic interactions within the superorganism composed of flagellate Streblomastix strix and complex community of Bacteroidetes bacteria on its surface.</title>
        <authorList>
            <person name="Treitli S.C."/>
            <person name="Kolisko M."/>
            <person name="Husnik F."/>
            <person name="Keeling P."/>
            <person name="Hampl V."/>
        </authorList>
    </citation>
    <scope>NUCLEOTIDE SEQUENCE [LARGE SCALE GENOMIC DNA]</scope>
    <source>
        <strain evidence="1">ST1C</strain>
    </source>
</reference>
<dbReference type="AlphaFoldDB" id="A0A5J4UFE2"/>
<evidence type="ECO:0000313" key="1">
    <source>
        <dbReference type="EMBL" id="KAA6369339.1"/>
    </source>
</evidence>
<dbReference type="Proteomes" id="UP000324800">
    <property type="component" value="Unassembled WGS sequence"/>
</dbReference>